<accession>A0ABR3DPG6</accession>
<comment type="caution">
    <text evidence="2">The sequence shown here is derived from an EMBL/GenBank/DDBJ whole genome shotgun (WGS) entry which is preliminary data.</text>
</comment>
<evidence type="ECO:0000256" key="1">
    <source>
        <dbReference type="SAM" id="MobiDB-lite"/>
    </source>
</evidence>
<keyword evidence="3" id="KW-1185">Reference proteome</keyword>
<feature type="compositionally biased region" description="Basic and acidic residues" evidence="1">
    <location>
        <begin position="46"/>
        <end position="57"/>
    </location>
</feature>
<evidence type="ECO:0008006" key="4">
    <source>
        <dbReference type="Google" id="ProtNLM"/>
    </source>
</evidence>
<feature type="region of interest" description="Disordered" evidence="1">
    <location>
        <begin position="1"/>
        <end position="61"/>
    </location>
</feature>
<evidence type="ECO:0000313" key="3">
    <source>
        <dbReference type="Proteomes" id="UP001451303"/>
    </source>
</evidence>
<reference evidence="2 3" key="1">
    <citation type="submission" date="2023-09" db="EMBL/GenBank/DDBJ databases">
        <title>Multi-omics analysis of a traditional fermented food reveals byproduct-associated fungal strains for waste-to-food upcycling.</title>
        <authorList>
            <consortium name="Lawrence Berkeley National Laboratory"/>
            <person name="Rekdal V.M."/>
            <person name="Villalobos-Escobedo J.M."/>
            <person name="Rodriguez-Valeron N."/>
            <person name="Garcia M.O."/>
            <person name="Vasquez D.P."/>
            <person name="Damayanti I."/>
            <person name="Sorensen P.M."/>
            <person name="Baidoo E.E."/>
            <person name="De Carvalho A.C."/>
            <person name="Riley R."/>
            <person name="Lipzen A."/>
            <person name="He G."/>
            <person name="Yan M."/>
            <person name="Haridas S."/>
            <person name="Daum C."/>
            <person name="Yoshinaga Y."/>
            <person name="Ng V."/>
            <person name="Grigoriev I.V."/>
            <person name="Munk R."/>
            <person name="Nuraida L."/>
            <person name="Wijaya C.H."/>
            <person name="Morales P.-C."/>
            <person name="Keasling J.D."/>
        </authorList>
    </citation>
    <scope>NUCLEOTIDE SEQUENCE [LARGE SCALE GENOMIC DNA]</scope>
    <source>
        <strain evidence="2 3">FGSC 2613</strain>
    </source>
</reference>
<dbReference type="InterPro" id="IPR024368">
    <property type="entry name" value="Ecl1/2/3"/>
</dbReference>
<proteinExistence type="predicted"/>
<dbReference type="Pfam" id="PF12855">
    <property type="entry name" value="Ecl1"/>
    <property type="match status" value="1"/>
</dbReference>
<feature type="region of interest" description="Disordered" evidence="1">
    <location>
        <begin position="130"/>
        <end position="187"/>
    </location>
</feature>
<protein>
    <recommendedName>
        <fullName evidence="4">Life-span regulatory factor domain-containing protein</fullName>
    </recommendedName>
</protein>
<feature type="compositionally biased region" description="Low complexity" evidence="1">
    <location>
        <begin position="23"/>
        <end position="41"/>
    </location>
</feature>
<organism evidence="2 3">
    <name type="scientific">Neurospora intermedia</name>
    <dbReference type="NCBI Taxonomy" id="5142"/>
    <lineage>
        <taxon>Eukaryota</taxon>
        <taxon>Fungi</taxon>
        <taxon>Dikarya</taxon>
        <taxon>Ascomycota</taxon>
        <taxon>Pezizomycotina</taxon>
        <taxon>Sordariomycetes</taxon>
        <taxon>Sordariomycetidae</taxon>
        <taxon>Sordariales</taxon>
        <taxon>Sordariaceae</taxon>
        <taxon>Neurospora</taxon>
    </lineage>
</organism>
<evidence type="ECO:0000313" key="2">
    <source>
        <dbReference type="EMBL" id="KAL0473706.1"/>
    </source>
</evidence>
<dbReference type="EMBL" id="JAVLET010000002">
    <property type="protein sequence ID" value="KAL0473706.1"/>
    <property type="molecule type" value="Genomic_DNA"/>
</dbReference>
<name>A0ABR3DPG6_NEUIN</name>
<dbReference type="Proteomes" id="UP001451303">
    <property type="component" value="Unassembled WGS sequence"/>
</dbReference>
<gene>
    <name evidence="2" type="ORF">QR685DRAFT_183489</name>
</gene>
<feature type="compositionally biased region" description="Polar residues" evidence="1">
    <location>
        <begin position="138"/>
        <end position="163"/>
    </location>
</feature>
<sequence length="255" mass="28320">MHHQRRRSGHASGNTSMTDVRKAPSTRPALTRRTTTPQTSQKLGRNMRDRERQMEEERWFEEERESFPQFCMSCEKQFIPDHDQSLYCSKDCRLSDQEGFGASSSSSRSWIGSNAPTYYPFYSASSEPRDIIPRASPSRPNSTYVSPPTTPGTGQSSAINALKSSLYGGRPASPPSPPPGGSYHGNVWPFSNRSSAASPNNSYSNQQSGFFSSTYEGHYYGGAGDVYNDRPLPSRRPGIYSRPKSIELVTPLVGR</sequence>